<name>A0A4P9XSN6_9FUNG</name>
<reference evidence="3" key="1">
    <citation type="journal article" date="2018" name="Nat. Microbiol.">
        <title>Leveraging single-cell genomics to expand the fungal tree of life.</title>
        <authorList>
            <person name="Ahrendt S.R."/>
            <person name="Quandt C.A."/>
            <person name="Ciobanu D."/>
            <person name="Clum A."/>
            <person name="Salamov A."/>
            <person name="Andreopoulos B."/>
            <person name="Cheng J.F."/>
            <person name="Woyke T."/>
            <person name="Pelin A."/>
            <person name="Henrissat B."/>
            <person name="Reynolds N.K."/>
            <person name="Benny G.L."/>
            <person name="Smith M.E."/>
            <person name="James T.Y."/>
            <person name="Grigoriev I.V."/>
        </authorList>
    </citation>
    <scope>NUCLEOTIDE SEQUENCE [LARGE SCALE GENOMIC DNA]</scope>
    <source>
        <strain evidence="3">RSA 1356</strain>
    </source>
</reference>
<evidence type="ECO:0000256" key="1">
    <source>
        <dbReference type="SAM" id="Phobius"/>
    </source>
</evidence>
<keyword evidence="1" id="KW-0812">Transmembrane</keyword>
<dbReference type="AlphaFoldDB" id="A0A4P9XSN6"/>
<protein>
    <submittedName>
        <fullName evidence="2">Uncharacterized protein</fullName>
    </submittedName>
</protein>
<accession>A0A4P9XSN6</accession>
<feature type="transmembrane region" description="Helical" evidence="1">
    <location>
        <begin position="20"/>
        <end position="46"/>
    </location>
</feature>
<organism evidence="2 3">
    <name type="scientific">Thamnocephalis sphaerospora</name>
    <dbReference type="NCBI Taxonomy" id="78915"/>
    <lineage>
        <taxon>Eukaryota</taxon>
        <taxon>Fungi</taxon>
        <taxon>Fungi incertae sedis</taxon>
        <taxon>Zoopagomycota</taxon>
        <taxon>Zoopagomycotina</taxon>
        <taxon>Zoopagomycetes</taxon>
        <taxon>Zoopagales</taxon>
        <taxon>Sigmoideomycetaceae</taxon>
        <taxon>Thamnocephalis</taxon>
    </lineage>
</organism>
<dbReference type="Proteomes" id="UP000271241">
    <property type="component" value="Unassembled WGS sequence"/>
</dbReference>
<keyword evidence="3" id="KW-1185">Reference proteome</keyword>
<evidence type="ECO:0000313" key="2">
    <source>
        <dbReference type="EMBL" id="RKP09154.1"/>
    </source>
</evidence>
<keyword evidence="1" id="KW-0472">Membrane</keyword>
<dbReference type="EMBL" id="KZ992537">
    <property type="protein sequence ID" value="RKP09154.1"/>
    <property type="molecule type" value="Genomic_DNA"/>
</dbReference>
<evidence type="ECO:0000313" key="3">
    <source>
        <dbReference type="Proteomes" id="UP000271241"/>
    </source>
</evidence>
<gene>
    <name evidence="2" type="ORF">THASP1DRAFT_22968</name>
</gene>
<keyword evidence="1" id="KW-1133">Transmembrane helix</keyword>
<proteinExistence type="predicted"/>
<sequence length="195" mass="21713">MSHQPAWLGGRWAIVVHDYSLAAINLVAANPCVYCVVQCVVLVFLLRELWQYLSVTLTASEHPMHIGSRAISGSTLCHYIQTDECRPAGRWGHWSIMRSASLSKAAVSLIRSSREARALSKASCCSSRLLHTLERDQMGWRRFFICMVAIATLAGHVAAERQQTVWPFVNVVAIRVAESNGNVKLLWRQAKCGAH</sequence>